<comment type="caution">
    <text evidence="2">The sequence shown here is derived from an EMBL/GenBank/DDBJ whole genome shotgun (WGS) entry which is preliminary data.</text>
</comment>
<keyword evidence="3" id="KW-1185">Reference proteome</keyword>
<keyword evidence="1" id="KW-0732">Signal</keyword>
<proteinExistence type="predicted"/>
<dbReference type="RefSeq" id="WP_380635225.1">
    <property type="nucleotide sequence ID" value="NZ_JBHSQO010000008.1"/>
</dbReference>
<gene>
    <name evidence="2" type="ORF">ACFP3R_11135</name>
</gene>
<dbReference type="Proteomes" id="UP001596220">
    <property type="component" value="Unassembled WGS sequence"/>
</dbReference>
<dbReference type="EMBL" id="JBHSQO010000008">
    <property type="protein sequence ID" value="MFC6089824.1"/>
    <property type="molecule type" value="Genomic_DNA"/>
</dbReference>
<reference evidence="3" key="1">
    <citation type="journal article" date="2019" name="Int. J. Syst. Evol. Microbiol.">
        <title>The Global Catalogue of Microorganisms (GCM) 10K type strain sequencing project: providing services to taxonomists for standard genome sequencing and annotation.</title>
        <authorList>
            <consortium name="The Broad Institute Genomics Platform"/>
            <consortium name="The Broad Institute Genome Sequencing Center for Infectious Disease"/>
            <person name="Wu L."/>
            <person name="Ma J."/>
        </authorList>
    </citation>
    <scope>NUCLEOTIDE SEQUENCE [LARGE SCALE GENOMIC DNA]</scope>
    <source>
        <strain evidence="3">CGMCC 4.7246</strain>
    </source>
</reference>
<name>A0ABW1P3M2_9PSEU</name>
<evidence type="ECO:0000313" key="2">
    <source>
        <dbReference type="EMBL" id="MFC6089824.1"/>
    </source>
</evidence>
<evidence type="ECO:0000256" key="1">
    <source>
        <dbReference type="SAM" id="SignalP"/>
    </source>
</evidence>
<feature type="signal peptide" evidence="1">
    <location>
        <begin position="1"/>
        <end position="27"/>
    </location>
</feature>
<evidence type="ECO:0000313" key="3">
    <source>
        <dbReference type="Proteomes" id="UP001596220"/>
    </source>
</evidence>
<protein>
    <submittedName>
        <fullName evidence="2">Uncharacterized protein</fullName>
    </submittedName>
</protein>
<feature type="chain" id="PRO_5047186337" evidence="1">
    <location>
        <begin position="28"/>
        <end position="185"/>
    </location>
</feature>
<sequence length="185" mass="19411">MRTSRFRAALVTAAAAALLTVAGATTAAANPIAASPIGQDPVFQPAADTPVTALVTKLTHAQATSRLRTAGISWTSSGGCSDRNRPTCTSFDQVNLPTIQGAETLKRASGCALTITGGTETGHASGTYSHWNGYKLDYRLSSCLDSYVKNTFTSIGGSKWRSGSGNVYYLEGNHWDVTYYNCGGC</sequence>
<accession>A0ABW1P3M2</accession>
<organism evidence="2 3">
    <name type="scientific">Saccharothrix lopnurensis</name>
    <dbReference type="NCBI Taxonomy" id="1670621"/>
    <lineage>
        <taxon>Bacteria</taxon>
        <taxon>Bacillati</taxon>
        <taxon>Actinomycetota</taxon>
        <taxon>Actinomycetes</taxon>
        <taxon>Pseudonocardiales</taxon>
        <taxon>Pseudonocardiaceae</taxon>
        <taxon>Saccharothrix</taxon>
    </lineage>
</organism>